<evidence type="ECO:0000256" key="3">
    <source>
        <dbReference type="SAM" id="SignalP"/>
    </source>
</evidence>
<dbReference type="SUPFAM" id="SSF56784">
    <property type="entry name" value="HAD-like"/>
    <property type="match status" value="1"/>
</dbReference>
<dbReference type="Gene3D" id="3.40.50.1000">
    <property type="entry name" value="HAD superfamily/HAD-like"/>
    <property type="match status" value="1"/>
</dbReference>
<gene>
    <name evidence="5" type="ORF">FIV42_06095</name>
</gene>
<keyword evidence="6" id="KW-1185">Reference proteome</keyword>
<evidence type="ECO:0000256" key="2">
    <source>
        <dbReference type="ARBA" id="ARBA00023055"/>
    </source>
</evidence>
<dbReference type="RefSeq" id="WP_141196814.1">
    <property type="nucleotide sequence ID" value="NZ_CP041186.1"/>
</dbReference>
<dbReference type="PANTHER" id="PTHR10658">
    <property type="entry name" value="PHOSPHATIDYLINOSITOL TRANSFER PROTEIN"/>
    <property type="match status" value="1"/>
</dbReference>
<dbReference type="Pfam" id="PF24694">
    <property type="entry name" value="LNS2_PITM1-3"/>
    <property type="match status" value="1"/>
</dbReference>
<dbReference type="InterPro" id="IPR001666">
    <property type="entry name" value="PI_transfer"/>
</dbReference>
<name>A0A4Y6PPS5_PERCE</name>
<dbReference type="GO" id="GO:0005737">
    <property type="term" value="C:cytoplasm"/>
    <property type="evidence" value="ECO:0007669"/>
    <property type="project" value="TreeGrafter"/>
</dbReference>
<dbReference type="GO" id="GO:0008526">
    <property type="term" value="F:phosphatidylinositol transfer activity"/>
    <property type="evidence" value="ECO:0007669"/>
    <property type="project" value="TreeGrafter"/>
</dbReference>
<organism evidence="5 6">
    <name type="scientific">Persicimonas caeni</name>
    <dbReference type="NCBI Taxonomy" id="2292766"/>
    <lineage>
        <taxon>Bacteria</taxon>
        <taxon>Deltaproteobacteria</taxon>
        <taxon>Bradymonadales</taxon>
        <taxon>Bradymonadaceae</taxon>
        <taxon>Persicimonas</taxon>
    </lineage>
</organism>
<dbReference type="GO" id="GO:0031210">
    <property type="term" value="F:phosphatidylcholine binding"/>
    <property type="evidence" value="ECO:0007669"/>
    <property type="project" value="TreeGrafter"/>
</dbReference>
<keyword evidence="3" id="KW-0732">Signal</keyword>
<evidence type="ECO:0000256" key="1">
    <source>
        <dbReference type="ARBA" id="ARBA00022448"/>
    </source>
</evidence>
<dbReference type="InterPro" id="IPR031315">
    <property type="entry name" value="LNS2/PITP"/>
</dbReference>
<evidence type="ECO:0000259" key="4">
    <source>
        <dbReference type="SMART" id="SM00775"/>
    </source>
</evidence>
<dbReference type="OrthoDB" id="9154097at2"/>
<proteinExistence type="predicted"/>
<feature type="signal peptide" evidence="3">
    <location>
        <begin position="1"/>
        <end position="26"/>
    </location>
</feature>
<dbReference type="Pfam" id="PF24695">
    <property type="entry name" value="PITM1-3"/>
    <property type="match status" value="1"/>
</dbReference>
<accession>A0A5B8Y6Z0</accession>
<keyword evidence="2" id="KW-0445">Lipid transport</keyword>
<dbReference type="PANTHER" id="PTHR10658:SF28">
    <property type="entry name" value="PHOSPHATIDYLINOSITOL TRANSFER PROTEIN ALPHA ISOFORM"/>
    <property type="match status" value="1"/>
</dbReference>
<dbReference type="InterPro" id="IPR023214">
    <property type="entry name" value="HAD_sf"/>
</dbReference>
<dbReference type="AlphaFoldDB" id="A0A4Y6PPS5"/>
<dbReference type="GO" id="GO:0008525">
    <property type="term" value="F:phosphatidylcholine transporter activity"/>
    <property type="evidence" value="ECO:0007669"/>
    <property type="project" value="TreeGrafter"/>
</dbReference>
<dbReference type="InterPro" id="IPR036412">
    <property type="entry name" value="HAD-like_sf"/>
</dbReference>
<keyword evidence="1" id="KW-0813">Transport</keyword>
<reference evidence="5 6" key="1">
    <citation type="submission" date="2019-06" db="EMBL/GenBank/DDBJ databases">
        <title>Persicimonas caeni gen. nov., sp. nov., a predatory bacterium isolated from solar saltern.</title>
        <authorList>
            <person name="Wang S."/>
        </authorList>
    </citation>
    <scope>NUCLEOTIDE SEQUENCE [LARGE SCALE GENOMIC DNA]</scope>
    <source>
        <strain evidence="5 6">YN101</strain>
    </source>
</reference>
<dbReference type="SMART" id="SM00775">
    <property type="entry name" value="LNS2"/>
    <property type="match status" value="1"/>
</dbReference>
<evidence type="ECO:0000313" key="5">
    <source>
        <dbReference type="EMBL" id="QDG50318.1"/>
    </source>
</evidence>
<accession>A0A4Y6PPS5</accession>
<feature type="domain" description="LNS2/PITP" evidence="4">
    <location>
        <begin position="164"/>
        <end position="313"/>
    </location>
</feature>
<dbReference type="EMBL" id="CP041186">
    <property type="protein sequence ID" value="QDG50318.1"/>
    <property type="molecule type" value="Genomic_DNA"/>
</dbReference>
<protein>
    <recommendedName>
        <fullName evidence="4">LNS2/PITP domain-containing protein</fullName>
    </recommendedName>
</protein>
<sequence length="336" mass="37152">MKKRRTRALFLSVVALTWLWSASVSAQELDLEDHSACSYPDGFPKLPEADWRHSRSELIADVGEPWHFARDAVTVTNSGVELQAKFTYGDVSKDMEDEKVRVLLQTCDGWQKLGEALTDDDGWMQLDYTGALEPGVYRVLFQQVADGTYATSKLWVVPKGTKVAIFDIDGTLTTGDEEIFAEVTDDIVDVGDYVPEAYPGGKEISKYYAQRGYLLVYLTGRPYWLAQHSRNWLVDEGMADGVLRLTTTHSDSWPSDSAVGEFKLAELRLLQAAGLSVDVAHGNATTDISAYIGAGVPKEQIWIIGPHAGEQGTQKVKKGWDATLDALQSQQPTADR</sequence>
<feature type="chain" id="PRO_5030106201" description="LNS2/PITP domain-containing protein" evidence="3">
    <location>
        <begin position="27"/>
        <end position="336"/>
    </location>
</feature>
<evidence type="ECO:0000313" key="6">
    <source>
        <dbReference type="Proteomes" id="UP000315995"/>
    </source>
</evidence>
<dbReference type="GO" id="GO:0035091">
    <property type="term" value="F:phosphatidylinositol binding"/>
    <property type="evidence" value="ECO:0007669"/>
    <property type="project" value="TreeGrafter"/>
</dbReference>
<dbReference type="Proteomes" id="UP000315995">
    <property type="component" value="Chromosome"/>
</dbReference>